<evidence type="ECO:0000313" key="2">
    <source>
        <dbReference type="Proteomes" id="UP001148662"/>
    </source>
</evidence>
<protein>
    <submittedName>
        <fullName evidence="1">Uncharacterized protein</fullName>
    </submittedName>
</protein>
<dbReference type="Proteomes" id="UP001148662">
    <property type="component" value="Unassembled WGS sequence"/>
</dbReference>
<name>A0ACC1TFT0_9APHY</name>
<dbReference type="EMBL" id="JANHOG010000003">
    <property type="protein sequence ID" value="KAJ3559928.1"/>
    <property type="molecule type" value="Genomic_DNA"/>
</dbReference>
<proteinExistence type="predicted"/>
<keyword evidence="2" id="KW-1185">Reference proteome</keyword>
<comment type="caution">
    <text evidence="1">The sequence shown here is derived from an EMBL/GenBank/DDBJ whole genome shotgun (WGS) entry which is preliminary data.</text>
</comment>
<accession>A0ACC1TFT0</accession>
<sequence length="424" mass="47111">MTVLGTLLAMAAFGTWQHASEHMVPAVYDAPKDLNDARRAISLKAKLPAALHSPSLCCGYLRERDGSAIHAFHQDFERHVSRHHFTYVRPASCMVFCAIIWHEVCSFIFLSRLKMSLMPPRSVMLMAGYMKILFERKVKTVANRILFATVLVQFCIVTAHVAICLQEAIEGLVDSLNPGLSLANQGTPLHIAQLVLSVVNNFISDIVLAWRMYVVWNRNVYLVILVIPMIISATVCGFVDTVILANLTTEQQLFSETVRRWALGSWCSSIGAQMASTLLIAWKVWWTHIGTVGPHKSQMTLSVMWVILESGAVLSFSQVIVLALYVQKMAVGGVIIAMVSQLDALVPTSIFVRLASTNQLEREKRSITSSRYRSWLGSRPHNATSTLVSTPAGNLAHEDHEIYEMNEKNISSSVMRTISVDAQA</sequence>
<evidence type="ECO:0000313" key="1">
    <source>
        <dbReference type="EMBL" id="KAJ3559928.1"/>
    </source>
</evidence>
<organism evidence="1 2">
    <name type="scientific">Phlebia brevispora</name>
    <dbReference type="NCBI Taxonomy" id="194682"/>
    <lineage>
        <taxon>Eukaryota</taxon>
        <taxon>Fungi</taxon>
        <taxon>Dikarya</taxon>
        <taxon>Basidiomycota</taxon>
        <taxon>Agaricomycotina</taxon>
        <taxon>Agaricomycetes</taxon>
        <taxon>Polyporales</taxon>
        <taxon>Meruliaceae</taxon>
        <taxon>Phlebia</taxon>
    </lineage>
</organism>
<reference evidence="1" key="1">
    <citation type="submission" date="2022-07" db="EMBL/GenBank/DDBJ databases">
        <title>Genome Sequence of Phlebia brevispora.</title>
        <authorList>
            <person name="Buettner E."/>
        </authorList>
    </citation>
    <scope>NUCLEOTIDE SEQUENCE</scope>
    <source>
        <strain evidence="1">MPL23</strain>
    </source>
</reference>
<gene>
    <name evidence="1" type="ORF">NM688_g38</name>
</gene>